<feature type="region of interest" description="Disordered" evidence="1">
    <location>
        <begin position="304"/>
        <end position="326"/>
    </location>
</feature>
<dbReference type="InterPro" id="IPR003615">
    <property type="entry name" value="HNH_nuc"/>
</dbReference>
<feature type="non-terminal residue" evidence="3">
    <location>
        <position position="1"/>
    </location>
</feature>
<sequence>MHPLTATYRRPNISKVFVWHPYHNARIFVLSVRQCPIAADGSLSADPCIPLDVVLDAGAIVTGNYSSAAILSRDRDGTQAVTSHLNLLVPGHYYFIPDPDHPKRDYPVYRNFNSWKPPSREEIPERWFTADVPRGSVISPGESWIGSRLPTKSNVAREVKELDNACIFSGNGVAIQPAHIIPVSQANWFDHHKVIDQLCFPSSIPPSLDSLASIDDIRNFITLRADLHITWDAHQWALIPYAGSFMAYDLSWTNQNFGWHCFRANMPVRVDGYLLFLRFALLILDSLNNKSTFSEPEDAVYLPSVENDSRSSMSSDEAASRSPTVDNDIPRLMASRYEEYGYLLPDDLAAAWSSTIDEDYEQQKRDWFAEHPQIRSIADPAKVATSSAGFEAASD</sequence>
<keyword evidence="4" id="KW-1185">Reference proteome</keyword>
<gene>
    <name evidence="3" type="ORF">OE88DRAFT_1807768</name>
</gene>
<dbReference type="Pfam" id="PF13391">
    <property type="entry name" value="HNH_2"/>
    <property type="match status" value="1"/>
</dbReference>
<protein>
    <recommendedName>
        <fullName evidence="2">HNH nuclease domain-containing protein</fullName>
    </recommendedName>
</protein>
<evidence type="ECO:0000256" key="1">
    <source>
        <dbReference type="SAM" id="MobiDB-lite"/>
    </source>
</evidence>
<dbReference type="OrthoDB" id="3064585at2759"/>
<feature type="compositionally biased region" description="Low complexity" evidence="1">
    <location>
        <begin position="304"/>
        <end position="322"/>
    </location>
</feature>
<dbReference type="EMBL" id="ML213510">
    <property type="protein sequence ID" value="TFK51854.1"/>
    <property type="molecule type" value="Genomic_DNA"/>
</dbReference>
<reference evidence="3 4" key="1">
    <citation type="journal article" date="2019" name="Nat. Ecol. Evol.">
        <title>Megaphylogeny resolves global patterns of mushroom evolution.</title>
        <authorList>
            <person name="Varga T."/>
            <person name="Krizsan K."/>
            <person name="Foldi C."/>
            <person name="Dima B."/>
            <person name="Sanchez-Garcia M."/>
            <person name="Sanchez-Ramirez S."/>
            <person name="Szollosi G.J."/>
            <person name="Szarkandi J.G."/>
            <person name="Papp V."/>
            <person name="Albert L."/>
            <person name="Andreopoulos W."/>
            <person name="Angelini C."/>
            <person name="Antonin V."/>
            <person name="Barry K.W."/>
            <person name="Bougher N.L."/>
            <person name="Buchanan P."/>
            <person name="Buyck B."/>
            <person name="Bense V."/>
            <person name="Catcheside P."/>
            <person name="Chovatia M."/>
            <person name="Cooper J."/>
            <person name="Damon W."/>
            <person name="Desjardin D."/>
            <person name="Finy P."/>
            <person name="Geml J."/>
            <person name="Haridas S."/>
            <person name="Hughes K."/>
            <person name="Justo A."/>
            <person name="Karasinski D."/>
            <person name="Kautmanova I."/>
            <person name="Kiss B."/>
            <person name="Kocsube S."/>
            <person name="Kotiranta H."/>
            <person name="LaButti K.M."/>
            <person name="Lechner B.E."/>
            <person name="Liimatainen K."/>
            <person name="Lipzen A."/>
            <person name="Lukacs Z."/>
            <person name="Mihaltcheva S."/>
            <person name="Morgado L.N."/>
            <person name="Niskanen T."/>
            <person name="Noordeloos M.E."/>
            <person name="Ohm R.A."/>
            <person name="Ortiz-Santana B."/>
            <person name="Ovrebo C."/>
            <person name="Racz N."/>
            <person name="Riley R."/>
            <person name="Savchenko A."/>
            <person name="Shiryaev A."/>
            <person name="Soop K."/>
            <person name="Spirin V."/>
            <person name="Szebenyi C."/>
            <person name="Tomsovsky M."/>
            <person name="Tulloss R.E."/>
            <person name="Uehling J."/>
            <person name="Grigoriev I.V."/>
            <person name="Vagvolgyi C."/>
            <person name="Papp T."/>
            <person name="Martin F.M."/>
            <person name="Miettinen O."/>
            <person name="Hibbett D.S."/>
            <person name="Nagy L.G."/>
        </authorList>
    </citation>
    <scope>NUCLEOTIDE SEQUENCE [LARGE SCALE GENOMIC DNA]</scope>
    <source>
        <strain evidence="3 4">OMC1185</strain>
    </source>
</reference>
<name>A0A5C3N2K1_9AGAM</name>
<feature type="domain" description="HNH nuclease" evidence="2">
    <location>
        <begin position="166"/>
        <end position="238"/>
    </location>
</feature>
<organism evidence="3 4">
    <name type="scientific">Heliocybe sulcata</name>
    <dbReference type="NCBI Taxonomy" id="5364"/>
    <lineage>
        <taxon>Eukaryota</taxon>
        <taxon>Fungi</taxon>
        <taxon>Dikarya</taxon>
        <taxon>Basidiomycota</taxon>
        <taxon>Agaricomycotina</taxon>
        <taxon>Agaricomycetes</taxon>
        <taxon>Gloeophyllales</taxon>
        <taxon>Gloeophyllaceae</taxon>
        <taxon>Heliocybe</taxon>
    </lineage>
</organism>
<evidence type="ECO:0000313" key="3">
    <source>
        <dbReference type="EMBL" id="TFK51854.1"/>
    </source>
</evidence>
<evidence type="ECO:0000313" key="4">
    <source>
        <dbReference type="Proteomes" id="UP000305948"/>
    </source>
</evidence>
<proteinExistence type="predicted"/>
<accession>A0A5C3N2K1</accession>
<dbReference type="Proteomes" id="UP000305948">
    <property type="component" value="Unassembled WGS sequence"/>
</dbReference>
<evidence type="ECO:0000259" key="2">
    <source>
        <dbReference type="Pfam" id="PF13391"/>
    </source>
</evidence>
<dbReference type="AlphaFoldDB" id="A0A5C3N2K1"/>